<dbReference type="EC" id="5.6.2.4" evidence="9"/>
<dbReference type="Pfam" id="PF13361">
    <property type="entry name" value="UvrD_C"/>
    <property type="match status" value="1"/>
</dbReference>
<evidence type="ECO:0000256" key="10">
    <source>
        <dbReference type="ARBA" id="ARBA00034923"/>
    </source>
</evidence>
<name>C5WDQ5_9ENTR</name>
<dbReference type="EMBL" id="AP010872">
    <property type="protein sequence ID" value="BAH83461.1"/>
    <property type="molecule type" value="Genomic_DNA"/>
</dbReference>
<evidence type="ECO:0000256" key="4">
    <source>
        <dbReference type="ARBA" id="ARBA00022806"/>
    </source>
</evidence>
<dbReference type="GO" id="GO:0000725">
    <property type="term" value="P:recombinational repair"/>
    <property type="evidence" value="ECO:0007669"/>
    <property type="project" value="TreeGrafter"/>
</dbReference>
<proteinExistence type="inferred from homology"/>
<dbReference type="InterPro" id="IPR013986">
    <property type="entry name" value="DExx_box_DNA_helicase_dom_sf"/>
</dbReference>
<dbReference type="Gene3D" id="3.40.50.300">
    <property type="entry name" value="P-loop containing nucleotide triphosphate hydrolases"/>
    <property type="match status" value="2"/>
</dbReference>
<keyword evidence="4 12" id="KW-0347">Helicase</keyword>
<dbReference type="GO" id="GO:0033202">
    <property type="term" value="C:DNA helicase complex"/>
    <property type="evidence" value="ECO:0007669"/>
    <property type="project" value="TreeGrafter"/>
</dbReference>
<comment type="similarity">
    <text evidence="1">Belongs to the helicase family. UvrD subfamily.</text>
</comment>
<dbReference type="InterPro" id="IPR014016">
    <property type="entry name" value="UvrD-like_ATP-bd"/>
</dbReference>
<dbReference type="GO" id="GO:0043138">
    <property type="term" value="F:3'-5' DNA helicase activity"/>
    <property type="evidence" value="ECO:0007669"/>
    <property type="project" value="UniProtKB-EC"/>
</dbReference>
<keyword evidence="7" id="KW-0413">Isomerase</keyword>
<reference evidence="15 16" key="1">
    <citation type="journal article" date="2011" name="Genome Biol. Evol.">
        <title>Reductive evolution of bacterial genome in insect gut environment.</title>
        <authorList>
            <person name="Nikoh N."/>
            <person name="Hosokawa T."/>
            <person name="Ohshima K."/>
            <person name="Hattori M."/>
            <person name="Fukatsu T."/>
        </authorList>
    </citation>
    <scope>NUCLEOTIDE SEQUENCE [LARGE SCALE GENOMIC DNA]</scope>
    <source>
        <strain evidence="15 16">Mpkobe</strain>
    </source>
</reference>
<evidence type="ECO:0000256" key="8">
    <source>
        <dbReference type="ARBA" id="ARBA00034617"/>
    </source>
</evidence>
<sequence>MFMMDLLIYIILIKLMRKVDLLMNLNNEQRKAVQSSSNHLLILAGAGSGKTRVLVHRIAWLLSEQKCSPCSIIAVTFTNKAAIEMRARIEQLMSINCDKDGMWIGTFHHIAHKLLRFHYVDAHLPKDFQIIDNEDQIRLIKRLIKALDLDEKKYTIRNILRYIKHKKDNGLRPDNIEISNNYAESNLLKIYKIYDDTCNRSGLVDFCELLLRAYELWLKKPHILKIYHERFNNIFIDEFQDTNRVQYSWIRLLAGKSSRILTVGDDDQSIYAWRGAEVTNMQRFLKDFSDSKTIRLEQNYRSTKNIIKVANALIKNNHDRLGKKLWTNSQDGNLISLYCALDEFDESRFVMNYIKSWQAKGNSLIDCAILYRSNAQSRLLEEVLLQNSISYTIYGGLRFFERQEIKDVLAYLRLILNNNDDTAFERVINTPSRGIGISTLNLIREIARSYQLTLWQAANKLLQENKLSTRAASSIKSFCELIKILEKKTINMPLHIQVDKVIKDSGLWCMYKEETGEKAEGRIENLKELVNATRQFGNINNNLILQDFLSQTMLEMTKEQGVSSRDAVQLMTIHASKGLEFKQVFMIGMEEGLFPSPASLNKSVKLEEERRLAYVGITRAKENLVLTYSIMRRIYGKIAYNLQSRFIKELPQECIKKIISYN</sequence>
<evidence type="ECO:0000256" key="12">
    <source>
        <dbReference type="PROSITE-ProRule" id="PRU00560"/>
    </source>
</evidence>
<accession>C5WDQ5</accession>
<dbReference type="GO" id="GO:0005524">
    <property type="term" value="F:ATP binding"/>
    <property type="evidence" value="ECO:0007669"/>
    <property type="project" value="UniProtKB-UniRule"/>
</dbReference>
<dbReference type="CDD" id="cd18807">
    <property type="entry name" value="SF1_C_UvrD"/>
    <property type="match status" value="1"/>
</dbReference>
<evidence type="ECO:0000256" key="2">
    <source>
        <dbReference type="ARBA" id="ARBA00022741"/>
    </source>
</evidence>
<evidence type="ECO:0000259" key="14">
    <source>
        <dbReference type="PROSITE" id="PS51217"/>
    </source>
</evidence>
<dbReference type="FunFam" id="1.10.486.10:FF:000003">
    <property type="entry name" value="ATP-dependent DNA helicase"/>
    <property type="match status" value="1"/>
</dbReference>
<dbReference type="SUPFAM" id="SSF52540">
    <property type="entry name" value="P-loop containing nucleoside triphosphate hydrolases"/>
    <property type="match status" value="1"/>
</dbReference>
<feature type="domain" description="UvrD-like helicase C-terminal" evidence="14">
    <location>
        <begin position="304"/>
        <end position="578"/>
    </location>
</feature>
<evidence type="ECO:0000256" key="5">
    <source>
        <dbReference type="ARBA" id="ARBA00022840"/>
    </source>
</evidence>
<evidence type="ECO:0000256" key="9">
    <source>
        <dbReference type="ARBA" id="ARBA00034808"/>
    </source>
</evidence>
<keyword evidence="6" id="KW-0238">DNA-binding</keyword>
<evidence type="ECO:0000313" key="16">
    <source>
        <dbReference type="Proteomes" id="UP000061704"/>
    </source>
</evidence>
<keyword evidence="16" id="KW-1185">Reference proteome</keyword>
<feature type="binding site" evidence="12">
    <location>
        <begin position="44"/>
        <end position="51"/>
    </location>
    <ligand>
        <name>ATP</name>
        <dbReference type="ChEBI" id="CHEBI:30616"/>
    </ligand>
</feature>
<evidence type="ECO:0000256" key="1">
    <source>
        <dbReference type="ARBA" id="ARBA00009922"/>
    </source>
</evidence>
<evidence type="ECO:0000256" key="6">
    <source>
        <dbReference type="ARBA" id="ARBA00023125"/>
    </source>
</evidence>
<organism evidence="15 16">
    <name type="scientific">Candidatus Ishikawaella capsulata Mpkobe</name>
    <dbReference type="NCBI Taxonomy" id="476281"/>
    <lineage>
        <taxon>Bacteria</taxon>
        <taxon>Pseudomonadati</taxon>
        <taxon>Pseudomonadota</taxon>
        <taxon>Gammaproteobacteria</taxon>
        <taxon>Enterobacterales</taxon>
        <taxon>Enterobacteriaceae</taxon>
        <taxon>Candidatus Ishikawella</taxon>
    </lineage>
</organism>
<dbReference type="NCBIfam" id="NF008743">
    <property type="entry name" value="PRK11773.1"/>
    <property type="match status" value="1"/>
</dbReference>
<evidence type="ECO:0000256" key="11">
    <source>
        <dbReference type="ARBA" id="ARBA00048988"/>
    </source>
</evidence>
<protein>
    <recommendedName>
        <fullName evidence="9">DNA 3'-5' helicase</fullName>
        <ecNumber evidence="9">5.6.2.4</ecNumber>
    </recommendedName>
    <alternativeName>
        <fullName evidence="10">DNA 3'-5' helicase II</fullName>
    </alternativeName>
</protein>
<keyword evidence="5 12" id="KW-0067">ATP-binding</keyword>
<dbReference type="AlphaFoldDB" id="C5WDQ5"/>
<evidence type="ECO:0000256" key="3">
    <source>
        <dbReference type="ARBA" id="ARBA00022801"/>
    </source>
</evidence>
<dbReference type="Proteomes" id="UP000061704">
    <property type="component" value="Chromosome"/>
</dbReference>
<comment type="catalytic activity">
    <reaction evidence="11">
        <text>ATP + H2O = ADP + phosphate + H(+)</text>
        <dbReference type="Rhea" id="RHEA:13065"/>
        <dbReference type="ChEBI" id="CHEBI:15377"/>
        <dbReference type="ChEBI" id="CHEBI:15378"/>
        <dbReference type="ChEBI" id="CHEBI:30616"/>
        <dbReference type="ChEBI" id="CHEBI:43474"/>
        <dbReference type="ChEBI" id="CHEBI:456216"/>
        <dbReference type="EC" id="5.6.2.4"/>
    </reaction>
</comment>
<evidence type="ECO:0000259" key="13">
    <source>
        <dbReference type="PROSITE" id="PS51198"/>
    </source>
</evidence>
<keyword evidence="2 12" id="KW-0547">Nucleotide-binding</keyword>
<dbReference type="KEGG" id="icp:ICMP_629"/>
<comment type="catalytic activity">
    <reaction evidence="8">
        <text>Couples ATP hydrolysis with the unwinding of duplex DNA by translocating in the 3'-5' direction.</text>
        <dbReference type="EC" id="5.6.2.4"/>
    </reaction>
</comment>
<dbReference type="Pfam" id="PF00580">
    <property type="entry name" value="UvrD-helicase"/>
    <property type="match status" value="1"/>
</dbReference>
<evidence type="ECO:0000313" key="15">
    <source>
        <dbReference type="EMBL" id="BAH83461.1"/>
    </source>
</evidence>
<gene>
    <name evidence="15" type="primary">uvrD</name>
    <name evidence="15" type="ORF">ICMP_629</name>
</gene>
<dbReference type="InterPro" id="IPR000212">
    <property type="entry name" value="DNA_helicase_UvrD/REP"/>
</dbReference>
<dbReference type="PANTHER" id="PTHR11070:SF2">
    <property type="entry name" value="ATP-DEPENDENT DNA HELICASE SRS2"/>
    <property type="match status" value="1"/>
</dbReference>
<dbReference type="InterPro" id="IPR027417">
    <property type="entry name" value="P-loop_NTPase"/>
</dbReference>
<feature type="domain" description="UvrD-like helicase ATP-binding" evidence="13">
    <location>
        <begin position="23"/>
        <end position="303"/>
    </location>
</feature>
<dbReference type="GO" id="GO:0005829">
    <property type="term" value="C:cytosol"/>
    <property type="evidence" value="ECO:0007669"/>
    <property type="project" value="TreeGrafter"/>
</dbReference>
<dbReference type="Gene3D" id="1.10.486.10">
    <property type="entry name" value="PCRA, domain 4"/>
    <property type="match status" value="1"/>
</dbReference>
<dbReference type="PROSITE" id="PS51198">
    <property type="entry name" value="UVRD_HELICASE_ATP_BIND"/>
    <property type="match status" value="1"/>
</dbReference>
<dbReference type="InterPro" id="IPR014017">
    <property type="entry name" value="DNA_helicase_UvrD-like_C"/>
</dbReference>
<dbReference type="Gene3D" id="1.10.10.160">
    <property type="match status" value="1"/>
</dbReference>
<dbReference type="PANTHER" id="PTHR11070">
    <property type="entry name" value="UVRD / RECB / PCRA DNA HELICASE FAMILY MEMBER"/>
    <property type="match status" value="1"/>
</dbReference>
<dbReference type="STRING" id="476281.ICMP_629"/>
<dbReference type="GO" id="GO:0016887">
    <property type="term" value="F:ATP hydrolysis activity"/>
    <property type="evidence" value="ECO:0007669"/>
    <property type="project" value="RHEA"/>
</dbReference>
<evidence type="ECO:0000256" key="7">
    <source>
        <dbReference type="ARBA" id="ARBA00023235"/>
    </source>
</evidence>
<dbReference type="PROSITE" id="PS51217">
    <property type="entry name" value="UVRD_HELICASE_CTER"/>
    <property type="match status" value="1"/>
</dbReference>
<dbReference type="GO" id="GO:0003677">
    <property type="term" value="F:DNA binding"/>
    <property type="evidence" value="ECO:0007669"/>
    <property type="project" value="UniProtKB-KW"/>
</dbReference>
<dbReference type="HOGENOM" id="CLU_004585_5_5_6"/>
<dbReference type="CDD" id="cd17932">
    <property type="entry name" value="DEXQc_UvrD"/>
    <property type="match status" value="1"/>
</dbReference>
<keyword evidence="3 12" id="KW-0378">Hydrolase</keyword>